<accession>A0A7M2SZC5</accession>
<sequence length="117" mass="12755">MNRAMVACELDPRIAEVLTSGEIEPDLRSLRAPSADRPVADPLVRDDVAPLKGRFLPVRLYQGTRDDCVIVFFHGGGFVKGDLDSQGGTDTPPRLLQVRRDLCGGEGRGRPHEHGVP</sequence>
<proteinExistence type="predicted"/>
<dbReference type="AlphaFoldDB" id="A0A7M2SZC5"/>
<reference evidence="1 2" key="1">
    <citation type="submission" date="2020-10" db="EMBL/GenBank/DDBJ databases">
        <title>Streptomyces ferrugineus complate genome analysis.</title>
        <authorList>
            <person name="Anwar N."/>
        </authorList>
    </citation>
    <scope>NUCLEOTIDE SEQUENCE [LARGE SCALE GENOMIC DNA]</scope>
    <source>
        <strain evidence="1 2">CCTCC AA2014009</strain>
    </source>
</reference>
<dbReference type="RefSeq" id="WP_194049460.1">
    <property type="nucleotide sequence ID" value="NZ_CP063373.1"/>
</dbReference>
<evidence type="ECO:0008006" key="3">
    <source>
        <dbReference type="Google" id="ProtNLM"/>
    </source>
</evidence>
<dbReference type="Gene3D" id="3.40.50.1820">
    <property type="entry name" value="alpha/beta hydrolase"/>
    <property type="match status" value="1"/>
</dbReference>
<protein>
    <recommendedName>
        <fullName evidence="3">Alpha/beta hydrolase fold-3 domain-containing protein</fullName>
    </recommendedName>
</protein>
<gene>
    <name evidence="1" type="ORF">IM697_22325</name>
</gene>
<evidence type="ECO:0000313" key="1">
    <source>
        <dbReference type="EMBL" id="QOV40878.1"/>
    </source>
</evidence>
<dbReference type="SUPFAM" id="SSF53474">
    <property type="entry name" value="alpha/beta-Hydrolases"/>
    <property type="match status" value="1"/>
</dbReference>
<evidence type="ECO:0000313" key="2">
    <source>
        <dbReference type="Proteomes" id="UP000594205"/>
    </source>
</evidence>
<dbReference type="InterPro" id="IPR029058">
    <property type="entry name" value="AB_hydrolase_fold"/>
</dbReference>
<keyword evidence="2" id="KW-1185">Reference proteome</keyword>
<organism evidence="1 2">
    <name type="scientific">Streptomyces ferrugineus</name>
    <dbReference type="NCBI Taxonomy" id="1413221"/>
    <lineage>
        <taxon>Bacteria</taxon>
        <taxon>Bacillati</taxon>
        <taxon>Actinomycetota</taxon>
        <taxon>Actinomycetes</taxon>
        <taxon>Kitasatosporales</taxon>
        <taxon>Streptomycetaceae</taxon>
        <taxon>Streptomyces</taxon>
    </lineage>
</organism>
<name>A0A7M2SZC5_9ACTN</name>
<dbReference type="KEGG" id="sfeu:IM697_22325"/>
<dbReference type="Proteomes" id="UP000594205">
    <property type="component" value="Chromosome"/>
</dbReference>
<dbReference type="EMBL" id="CP063373">
    <property type="protein sequence ID" value="QOV40878.1"/>
    <property type="molecule type" value="Genomic_DNA"/>
</dbReference>